<evidence type="ECO:0000313" key="2">
    <source>
        <dbReference type="Proteomes" id="UP001516400"/>
    </source>
</evidence>
<dbReference type="EMBL" id="JABFTP020000103">
    <property type="protein sequence ID" value="KAL3278220.1"/>
    <property type="molecule type" value="Genomic_DNA"/>
</dbReference>
<keyword evidence="2" id="KW-1185">Reference proteome</keyword>
<reference evidence="1 2" key="1">
    <citation type="journal article" date="2021" name="BMC Biol.">
        <title>Horizontally acquired antibacterial genes associated with adaptive radiation of ladybird beetles.</title>
        <authorList>
            <person name="Li H.S."/>
            <person name="Tang X.F."/>
            <person name="Huang Y.H."/>
            <person name="Xu Z.Y."/>
            <person name="Chen M.L."/>
            <person name="Du X.Y."/>
            <person name="Qiu B.Y."/>
            <person name="Chen P.T."/>
            <person name="Zhang W."/>
            <person name="Slipinski A."/>
            <person name="Escalona H.E."/>
            <person name="Waterhouse R.M."/>
            <person name="Zwick A."/>
            <person name="Pang H."/>
        </authorList>
    </citation>
    <scope>NUCLEOTIDE SEQUENCE [LARGE SCALE GENOMIC DNA]</scope>
    <source>
        <strain evidence="1">SYSU2018</strain>
    </source>
</reference>
<dbReference type="AlphaFoldDB" id="A0ABD2NHL0"/>
<proteinExistence type="predicted"/>
<name>A0ABD2NHL0_9CUCU</name>
<organism evidence="1 2">
    <name type="scientific">Cryptolaemus montrouzieri</name>
    <dbReference type="NCBI Taxonomy" id="559131"/>
    <lineage>
        <taxon>Eukaryota</taxon>
        <taxon>Metazoa</taxon>
        <taxon>Ecdysozoa</taxon>
        <taxon>Arthropoda</taxon>
        <taxon>Hexapoda</taxon>
        <taxon>Insecta</taxon>
        <taxon>Pterygota</taxon>
        <taxon>Neoptera</taxon>
        <taxon>Endopterygota</taxon>
        <taxon>Coleoptera</taxon>
        <taxon>Polyphaga</taxon>
        <taxon>Cucujiformia</taxon>
        <taxon>Coccinelloidea</taxon>
        <taxon>Coccinellidae</taxon>
        <taxon>Scymninae</taxon>
        <taxon>Scymnini</taxon>
        <taxon>Cryptolaemus</taxon>
    </lineage>
</organism>
<protein>
    <submittedName>
        <fullName evidence="1">Uncharacterized protein</fullName>
    </submittedName>
</protein>
<accession>A0ABD2NHL0</accession>
<sequence>MKVVKHMKLEQKISPNDFTCKPSINPTKTSASKYIAMRVEFNQEISKSDLLNARKKESISTKELGYEEDSNLYINPDLTKFYQEILRGGSNNWRLDACGESNKKKWDILRGMTGQGQFTCDKLIDNDSVVTEPK</sequence>
<evidence type="ECO:0000313" key="1">
    <source>
        <dbReference type="EMBL" id="KAL3278220.1"/>
    </source>
</evidence>
<gene>
    <name evidence="1" type="ORF">HHI36_013559</name>
</gene>
<comment type="caution">
    <text evidence="1">The sequence shown here is derived from an EMBL/GenBank/DDBJ whole genome shotgun (WGS) entry which is preliminary data.</text>
</comment>
<dbReference type="Proteomes" id="UP001516400">
    <property type="component" value="Unassembled WGS sequence"/>
</dbReference>